<comment type="cofactor">
    <cofactor evidence="1 8">
        <name>heme</name>
        <dbReference type="ChEBI" id="CHEBI:30413"/>
    </cofactor>
</comment>
<dbReference type="EMBL" id="KQ030526">
    <property type="protein sequence ID" value="KJZ74404.1"/>
    <property type="molecule type" value="Genomic_DNA"/>
</dbReference>
<name>A0A0F8A4Y8_9HYPO</name>
<protein>
    <recommendedName>
        <fullName evidence="13">Isotrichodermin C-15 hydroxylase</fullName>
    </recommendedName>
</protein>
<keyword evidence="10" id="KW-0812">Transmembrane</keyword>
<sequence length="516" mass="57531">MVHLMVLARDASWAGGSSLRALKSFITNTKPAFTLTCGLVIVAGLIVKVLYNVLLHPLRRFPGPIAGKCTVLYRCWRLVRGSLQSDIRRWHNQYGPIVRVAPDELSFIKSQAWKDIYSPFGSASAAKEMVKYSGFYRFAHPSTPDHIASADFEKHAELRRKLTHGFSAKSLRDQGPIIERHADLLVQQLQDMCLHGAESANMRDWYDFFSFDVIGVLSFGSSFGCLETSDYHPWIKAITGTLVEFAFLQSLLYLGLTRLVHAITGSSLLRTALMHERLTKGMLQKRFENATTRLDFVGCFTDASAPLTFSEVESNIYLLLMAGSETTSSLLAGLTALLLENATDLKRLEREVRSHFATAADITCSSVKDLVYMEACLHEALRLYPPVPVGLPRVTPDGGAVIAGEPIPPNTTVSVPHWVTYRSEYNFSQPDRFLPTRFLDSKSFAQDDRTALQPFGVGHRACVGRNLAFAEVKVVLTKLLFTFDLAATPSSGNWMDQKIYITWQKPDLVASLKLRT</sequence>
<dbReference type="PANTHER" id="PTHR24305:SF230">
    <property type="entry name" value="P450, PUTATIVE (EUROFUNG)-RELATED"/>
    <property type="match status" value="1"/>
</dbReference>
<comment type="similarity">
    <text evidence="2 9">Belongs to the cytochrome P450 family.</text>
</comment>
<accession>A0A0F8A4Y8</accession>
<dbReference type="CDD" id="cd11058">
    <property type="entry name" value="CYP60B-like"/>
    <property type="match status" value="1"/>
</dbReference>
<evidence type="ECO:0000256" key="6">
    <source>
        <dbReference type="ARBA" id="ARBA00023004"/>
    </source>
</evidence>
<dbReference type="GO" id="GO:0005506">
    <property type="term" value="F:iron ion binding"/>
    <property type="evidence" value="ECO:0007669"/>
    <property type="project" value="InterPro"/>
</dbReference>
<keyword evidence="5 9" id="KW-0560">Oxidoreductase</keyword>
<dbReference type="PRINTS" id="PR00463">
    <property type="entry name" value="EP450I"/>
</dbReference>
<dbReference type="InterPro" id="IPR036396">
    <property type="entry name" value="Cyt_P450_sf"/>
</dbReference>
<dbReference type="PROSITE" id="PS00086">
    <property type="entry name" value="CYTOCHROME_P450"/>
    <property type="match status" value="1"/>
</dbReference>
<evidence type="ECO:0000256" key="4">
    <source>
        <dbReference type="ARBA" id="ARBA00022723"/>
    </source>
</evidence>
<feature type="transmembrane region" description="Helical" evidence="10">
    <location>
        <begin position="32"/>
        <end position="51"/>
    </location>
</feature>
<dbReference type="InterPro" id="IPR002401">
    <property type="entry name" value="Cyt_P450_E_grp-I"/>
</dbReference>
<gene>
    <name evidence="11" type="ORF">HIM_06214</name>
</gene>
<reference evidence="11 12" key="1">
    <citation type="journal article" date="2014" name="Genome Biol. Evol.">
        <title>Comparative genomics and transcriptomics analyses reveal divergent lifestyle features of nematode endoparasitic fungus Hirsutella minnesotensis.</title>
        <authorList>
            <person name="Lai Y."/>
            <person name="Liu K."/>
            <person name="Zhang X."/>
            <person name="Zhang X."/>
            <person name="Li K."/>
            <person name="Wang N."/>
            <person name="Shu C."/>
            <person name="Wu Y."/>
            <person name="Wang C."/>
            <person name="Bushley K.E."/>
            <person name="Xiang M."/>
            <person name="Liu X."/>
        </authorList>
    </citation>
    <scope>NUCLEOTIDE SEQUENCE [LARGE SCALE GENOMIC DNA]</scope>
    <source>
        <strain evidence="11 12">3608</strain>
    </source>
</reference>
<organism evidence="11 12">
    <name type="scientific">Hirsutella minnesotensis 3608</name>
    <dbReference type="NCBI Taxonomy" id="1043627"/>
    <lineage>
        <taxon>Eukaryota</taxon>
        <taxon>Fungi</taxon>
        <taxon>Dikarya</taxon>
        <taxon>Ascomycota</taxon>
        <taxon>Pezizomycotina</taxon>
        <taxon>Sordariomycetes</taxon>
        <taxon>Hypocreomycetidae</taxon>
        <taxon>Hypocreales</taxon>
        <taxon>Ophiocordycipitaceae</taxon>
        <taxon>Hirsutella</taxon>
    </lineage>
</organism>
<dbReference type="SUPFAM" id="SSF48264">
    <property type="entry name" value="Cytochrome P450"/>
    <property type="match status" value="1"/>
</dbReference>
<evidence type="ECO:0000256" key="5">
    <source>
        <dbReference type="ARBA" id="ARBA00023002"/>
    </source>
</evidence>
<keyword evidence="10" id="KW-1133">Transmembrane helix</keyword>
<evidence type="ECO:0000256" key="7">
    <source>
        <dbReference type="ARBA" id="ARBA00023033"/>
    </source>
</evidence>
<evidence type="ECO:0000256" key="3">
    <source>
        <dbReference type="ARBA" id="ARBA00022617"/>
    </source>
</evidence>
<dbReference type="InterPro" id="IPR017972">
    <property type="entry name" value="Cyt_P450_CS"/>
</dbReference>
<dbReference type="GO" id="GO:0020037">
    <property type="term" value="F:heme binding"/>
    <property type="evidence" value="ECO:0007669"/>
    <property type="project" value="InterPro"/>
</dbReference>
<dbReference type="AlphaFoldDB" id="A0A0F8A4Y8"/>
<evidence type="ECO:0000313" key="12">
    <source>
        <dbReference type="Proteomes" id="UP000054481"/>
    </source>
</evidence>
<dbReference type="OrthoDB" id="1470350at2759"/>
<dbReference type="Pfam" id="PF00067">
    <property type="entry name" value="p450"/>
    <property type="match status" value="1"/>
</dbReference>
<evidence type="ECO:0000256" key="9">
    <source>
        <dbReference type="RuleBase" id="RU000461"/>
    </source>
</evidence>
<evidence type="ECO:0000256" key="1">
    <source>
        <dbReference type="ARBA" id="ARBA00001971"/>
    </source>
</evidence>
<keyword evidence="7 9" id="KW-0503">Monooxygenase</keyword>
<dbReference type="GO" id="GO:0004497">
    <property type="term" value="F:monooxygenase activity"/>
    <property type="evidence" value="ECO:0007669"/>
    <property type="project" value="UniProtKB-KW"/>
</dbReference>
<keyword evidence="4 8" id="KW-0479">Metal-binding</keyword>
<evidence type="ECO:0000256" key="8">
    <source>
        <dbReference type="PIRSR" id="PIRSR602401-1"/>
    </source>
</evidence>
<evidence type="ECO:0000256" key="2">
    <source>
        <dbReference type="ARBA" id="ARBA00010617"/>
    </source>
</evidence>
<dbReference type="Proteomes" id="UP000054481">
    <property type="component" value="Unassembled WGS sequence"/>
</dbReference>
<feature type="binding site" description="axial binding residue" evidence="8">
    <location>
        <position position="462"/>
    </location>
    <ligand>
        <name>heme</name>
        <dbReference type="ChEBI" id="CHEBI:30413"/>
    </ligand>
    <ligandPart>
        <name>Fe</name>
        <dbReference type="ChEBI" id="CHEBI:18248"/>
    </ligandPart>
</feature>
<keyword evidence="10" id="KW-0472">Membrane</keyword>
<dbReference type="Gene3D" id="1.10.630.10">
    <property type="entry name" value="Cytochrome P450"/>
    <property type="match status" value="1"/>
</dbReference>
<keyword evidence="12" id="KW-1185">Reference proteome</keyword>
<evidence type="ECO:0000256" key="10">
    <source>
        <dbReference type="SAM" id="Phobius"/>
    </source>
</evidence>
<dbReference type="PANTHER" id="PTHR24305">
    <property type="entry name" value="CYTOCHROME P450"/>
    <property type="match status" value="1"/>
</dbReference>
<dbReference type="InterPro" id="IPR001128">
    <property type="entry name" value="Cyt_P450"/>
</dbReference>
<dbReference type="PRINTS" id="PR00385">
    <property type="entry name" value="P450"/>
</dbReference>
<evidence type="ECO:0000313" key="11">
    <source>
        <dbReference type="EMBL" id="KJZ74404.1"/>
    </source>
</evidence>
<dbReference type="GO" id="GO:0016705">
    <property type="term" value="F:oxidoreductase activity, acting on paired donors, with incorporation or reduction of molecular oxygen"/>
    <property type="evidence" value="ECO:0007669"/>
    <property type="project" value="InterPro"/>
</dbReference>
<proteinExistence type="inferred from homology"/>
<evidence type="ECO:0008006" key="13">
    <source>
        <dbReference type="Google" id="ProtNLM"/>
    </source>
</evidence>
<keyword evidence="6 8" id="KW-0408">Iron</keyword>
<dbReference type="InterPro" id="IPR050121">
    <property type="entry name" value="Cytochrome_P450_monoxygenase"/>
</dbReference>
<keyword evidence="3 8" id="KW-0349">Heme</keyword>